<dbReference type="EMBL" id="FPAJ01000001">
    <property type="protein sequence ID" value="SFS54682.1"/>
    <property type="molecule type" value="Genomic_DNA"/>
</dbReference>
<dbReference type="RefSeq" id="WP_093915053.1">
    <property type="nucleotide sequence ID" value="NZ_FPAJ01000001.1"/>
</dbReference>
<feature type="domain" description="Histidine kinase" evidence="8">
    <location>
        <begin position="209"/>
        <end position="428"/>
    </location>
</feature>
<dbReference type="STRING" id="394264.SAMN04488040_0858"/>
<evidence type="ECO:0000259" key="8">
    <source>
        <dbReference type="PROSITE" id="PS50109"/>
    </source>
</evidence>
<dbReference type="AlphaFoldDB" id="A0A1I6QQP2"/>
<accession>A0A1I6QQP2</accession>
<dbReference type="Proteomes" id="UP000199239">
    <property type="component" value="Unassembled WGS sequence"/>
</dbReference>
<name>A0A1I6QQP2_9RHOB</name>
<dbReference type="InterPro" id="IPR050736">
    <property type="entry name" value="Sensor_HK_Regulatory"/>
</dbReference>
<dbReference type="GO" id="GO:0000155">
    <property type="term" value="F:phosphorelay sensor kinase activity"/>
    <property type="evidence" value="ECO:0007669"/>
    <property type="project" value="InterPro"/>
</dbReference>
<dbReference type="SMART" id="SM00387">
    <property type="entry name" value="HATPase_c"/>
    <property type="match status" value="1"/>
</dbReference>
<keyword evidence="3" id="KW-0597">Phosphoprotein</keyword>
<organism evidence="9 10">
    <name type="scientific">Sulfitobacter marinus</name>
    <dbReference type="NCBI Taxonomy" id="394264"/>
    <lineage>
        <taxon>Bacteria</taxon>
        <taxon>Pseudomonadati</taxon>
        <taxon>Pseudomonadota</taxon>
        <taxon>Alphaproteobacteria</taxon>
        <taxon>Rhodobacterales</taxon>
        <taxon>Roseobacteraceae</taxon>
        <taxon>Sulfitobacter</taxon>
    </lineage>
</organism>
<keyword evidence="10" id="KW-1185">Reference proteome</keyword>
<sequence length="434" mass="46770">MILPPVPKNEAERLAYIDLLGLDLAIPYEEIQGLCEVASALAGAPVALVTLIAETQQHVLAGVGLGGVKQTSRDVSFCAHAIMGSAQFEVTDAQADPRFEDHPFVVGQPGFRSYLGTVLEPEEDMRLGTLCVLDVEPKTYSDDVKAGLSKIGAAITALIVSYREKRDLIGYAKELATRNTEMIDLTGSLRQSMEKLVAAENTKNEFVSIVSHELRTPLTSIKGALSLMRKDMQEASSAKAQRLVQIAYENSERLLSLVDDILRLRKQEFGTGQVSFGPVDLSALIDMSAEAYRNYAADRQVTLTVSGTGQPCIVSGDKSQLDRVLANILSNAFKFSKRGGNVEISLHCDEDGPQIIIKDDGVGIPDGSKEKVFGLFSQVDGSDARLQNGAGLGMHICKQILTQHGATIDYESELGVGTMFTIRFAAADQSETAG</sequence>
<dbReference type="Pfam" id="PF02518">
    <property type="entry name" value="HATPase_c"/>
    <property type="match status" value="1"/>
</dbReference>
<dbReference type="PANTHER" id="PTHR43711:SF26">
    <property type="entry name" value="SENSOR HISTIDINE KINASE RCSC"/>
    <property type="match status" value="1"/>
</dbReference>
<keyword evidence="7" id="KW-0472">Membrane</keyword>
<evidence type="ECO:0000313" key="9">
    <source>
        <dbReference type="EMBL" id="SFS54682.1"/>
    </source>
</evidence>
<dbReference type="PANTHER" id="PTHR43711">
    <property type="entry name" value="TWO-COMPONENT HISTIDINE KINASE"/>
    <property type="match status" value="1"/>
</dbReference>
<evidence type="ECO:0000256" key="7">
    <source>
        <dbReference type="ARBA" id="ARBA00023136"/>
    </source>
</evidence>
<dbReference type="InterPro" id="IPR036890">
    <property type="entry name" value="HATPase_C_sf"/>
</dbReference>
<reference evidence="10" key="1">
    <citation type="submission" date="2016-10" db="EMBL/GenBank/DDBJ databases">
        <authorList>
            <person name="Varghese N."/>
            <person name="Submissions S."/>
        </authorList>
    </citation>
    <scope>NUCLEOTIDE SEQUENCE [LARGE SCALE GENOMIC DNA]</scope>
    <source>
        <strain evidence="10">DSM 23422</strain>
    </source>
</reference>
<keyword evidence="4" id="KW-0808">Transferase</keyword>
<dbReference type="Pfam" id="PF00512">
    <property type="entry name" value="HisKA"/>
    <property type="match status" value="1"/>
</dbReference>
<comment type="catalytic activity">
    <reaction evidence="1">
        <text>ATP + protein L-histidine = ADP + protein N-phospho-L-histidine.</text>
        <dbReference type="EC" id="2.7.13.3"/>
    </reaction>
</comment>
<dbReference type="SUPFAM" id="SSF55874">
    <property type="entry name" value="ATPase domain of HSP90 chaperone/DNA topoisomerase II/histidine kinase"/>
    <property type="match status" value="1"/>
</dbReference>
<dbReference type="FunFam" id="3.30.565.10:FF:000006">
    <property type="entry name" value="Sensor histidine kinase WalK"/>
    <property type="match status" value="1"/>
</dbReference>
<dbReference type="PROSITE" id="PS50109">
    <property type="entry name" value="HIS_KIN"/>
    <property type="match status" value="1"/>
</dbReference>
<dbReference type="OrthoDB" id="7179697at2"/>
<evidence type="ECO:0000313" key="10">
    <source>
        <dbReference type="Proteomes" id="UP000199239"/>
    </source>
</evidence>
<dbReference type="EC" id="2.7.13.3" evidence="2"/>
<evidence type="ECO:0000256" key="6">
    <source>
        <dbReference type="ARBA" id="ARBA00023012"/>
    </source>
</evidence>
<evidence type="ECO:0000256" key="5">
    <source>
        <dbReference type="ARBA" id="ARBA00022777"/>
    </source>
</evidence>
<keyword evidence="6" id="KW-0902">Two-component regulatory system</keyword>
<dbReference type="InterPro" id="IPR004358">
    <property type="entry name" value="Sig_transdc_His_kin-like_C"/>
</dbReference>
<dbReference type="InterPro" id="IPR036097">
    <property type="entry name" value="HisK_dim/P_sf"/>
</dbReference>
<protein>
    <recommendedName>
        <fullName evidence="2">histidine kinase</fullName>
        <ecNumber evidence="2">2.7.13.3</ecNumber>
    </recommendedName>
</protein>
<evidence type="ECO:0000256" key="2">
    <source>
        <dbReference type="ARBA" id="ARBA00012438"/>
    </source>
</evidence>
<dbReference type="InterPro" id="IPR003594">
    <property type="entry name" value="HATPase_dom"/>
</dbReference>
<dbReference type="PRINTS" id="PR00344">
    <property type="entry name" value="BCTRLSENSOR"/>
</dbReference>
<evidence type="ECO:0000256" key="3">
    <source>
        <dbReference type="ARBA" id="ARBA00022553"/>
    </source>
</evidence>
<evidence type="ECO:0000256" key="1">
    <source>
        <dbReference type="ARBA" id="ARBA00000085"/>
    </source>
</evidence>
<dbReference type="SMART" id="SM00388">
    <property type="entry name" value="HisKA"/>
    <property type="match status" value="1"/>
</dbReference>
<dbReference type="InterPro" id="IPR005467">
    <property type="entry name" value="His_kinase_dom"/>
</dbReference>
<dbReference type="FunFam" id="1.10.287.130:FF:000001">
    <property type="entry name" value="Two-component sensor histidine kinase"/>
    <property type="match status" value="1"/>
</dbReference>
<keyword evidence="5 9" id="KW-0418">Kinase</keyword>
<dbReference type="InterPro" id="IPR029016">
    <property type="entry name" value="GAF-like_dom_sf"/>
</dbReference>
<dbReference type="Gene3D" id="3.30.450.40">
    <property type="match status" value="1"/>
</dbReference>
<dbReference type="SUPFAM" id="SSF47384">
    <property type="entry name" value="Homodimeric domain of signal transducing histidine kinase"/>
    <property type="match status" value="1"/>
</dbReference>
<dbReference type="Gene3D" id="3.30.565.10">
    <property type="entry name" value="Histidine kinase-like ATPase, C-terminal domain"/>
    <property type="match status" value="1"/>
</dbReference>
<dbReference type="CDD" id="cd00082">
    <property type="entry name" value="HisKA"/>
    <property type="match status" value="1"/>
</dbReference>
<evidence type="ECO:0000256" key="4">
    <source>
        <dbReference type="ARBA" id="ARBA00022679"/>
    </source>
</evidence>
<dbReference type="Gene3D" id="1.10.287.130">
    <property type="match status" value="1"/>
</dbReference>
<dbReference type="CDD" id="cd00075">
    <property type="entry name" value="HATPase"/>
    <property type="match status" value="1"/>
</dbReference>
<proteinExistence type="predicted"/>
<dbReference type="SUPFAM" id="SSF55781">
    <property type="entry name" value="GAF domain-like"/>
    <property type="match status" value="1"/>
</dbReference>
<dbReference type="InterPro" id="IPR003661">
    <property type="entry name" value="HisK_dim/P_dom"/>
</dbReference>
<gene>
    <name evidence="9" type="ORF">SAMN04488040_0858</name>
</gene>